<dbReference type="RefSeq" id="XP_024579099.1">
    <property type="nucleotide sequence ID" value="XM_024728642.1"/>
</dbReference>
<accession>A0A0P1APL7</accession>
<reference evidence="2" key="1">
    <citation type="submission" date="2014-09" db="EMBL/GenBank/DDBJ databases">
        <authorList>
            <person name="Sharma Rahul"/>
            <person name="Thines Marco"/>
        </authorList>
    </citation>
    <scope>NUCLEOTIDE SEQUENCE [LARGE SCALE GENOMIC DNA]</scope>
</reference>
<dbReference type="OMA" id="TQAQHEN"/>
<dbReference type="GeneID" id="36408037"/>
<evidence type="ECO:0000313" key="2">
    <source>
        <dbReference type="Proteomes" id="UP000054928"/>
    </source>
</evidence>
<proteinExistence type="predicted"/>
<dbReference type="Proteomes" id="UP000054928">
    <property type="component" value="Unassembled WGS sequence"/>
</dbReference>
<organism evidence="1 2">
    <name type="scientific">Plasmopara halstedii</name>
    <name type="common">Downy mildew of sunflower</name>
    <dbReference type="NCBI Taxonomy" id="4781"/>
    <lineage>
        <taxon>Eukaryota</taxon>
        <taxon>Sar</taxon>
        <taxon>Stramenopiles</taxon>
        <taxon>Oomycota</taxon>
        <taxon>Peronosporomycetes</taxon>
        <taxon>Peronosporales</taxon>
        <taxon>Peronosporaceae</taxon>
        <taxon>Plasmopara</taxon>
    </lineage>
</organism>
<sequence>MVFQTIAWLLLEPKTTLYSPRFSQVSASVYYEMFSFWVQPQVVLVLGHIKYLVLDSMPEDAAKRTGDLKETKKLLRLTVRSFDDVRLTQLYQTATKTQIVEVFVDMEHTRQRLLSALRGGISVINKRTLLDDAFATLEEAQQSTDEDEAIKLYMEAERGFEKAELLTDDRSRELLKARRADLQQTIIKKFVKNKNVVNEKLNACNAVAPSVTTQTNVESFKLITARLDELRRFSAQQKAQVPPIDLTARLALLNNREIGPAPREDDLVERLRRLKGDNASSESGSSFQNVTFPGISAIDNIIEQVEDELMLGITDETSEFEHLIVVPLDIDASNMLVF</sequence>
<name>A0A0P1APL7_PLAHL</name>
<evidence type="ECO:0000313" key="1">
    <source>
        <dbReference type="EMBL" id="CEG42730.1"/>
    </source>
</evidence>
<dbReference type="OrthoDB" id="124239at2759"/>
<protein>
    <submittedName>
        <fullName evidence="1">Uncharacterized protein</fullName>
    </submittedName>
</protein>
<dbReference type="EMBL" id="CCYD01000645">
    <property type="protein sequence ID" value="CEG42730.1"/>
    <property type="molecule type" value="Genomic_DNA"/>
</dbReference>
<keyword evidence="2" id="KW-1185">Reference proteome</keyword>
<dbReference type="AlphaFoldDB" id="A0A0P1APL7"/>